<evidence type="ECO:0000313" key="3">
    <source>
        <dbReference type="Proteomes" id="UP000789524"/>
    </source>
</evidence>
<dbReference type="AlphaFoldDB" id="A0A8J2QG45"/>
<accession>A0A8J2QG45</accession>
<evidence type="ECO:0000256" key="1">
    <source>
        <dbReference type="SAM" id="MobiDB-lite"/>
    </source>
</evidence>
<dbReference type="Proteomes" id="UP000789524">
    <property type="component" value="Unassembled WGS sequence"/>
</dbReference>
<reference evidence="2" key="1">
    <citation type="submission" date="2021-09" db="EMBL/GenBank/DDBJ databases">
        <authorList>
            <person name="Martin H S."/>
        </authorList>
    </citation>
    <scope>NUCLEOTIDE SEQUENCE</scope>
</reference>
<gene>
    <name evidence="2" type="ORF">DCHRY22_LOCUS3553</name>
</gene>
<feature type="region of interest" description="Disordered" evidence="1">
    <location>
        <begin position="115"/>
        <end position="139"/>
    </location>
</feature>
<sequence length="223" mass="25440">MWVRSVKNASMQECQHTPVIFKIRTSPLALRCIRIRMRSEPAFEIQTCSRSLRYTLSLVSSLSFCVKGIYALISKKLQQPVELDDCDRYRRLTAGAARAAACALSRERRTGEQRGVWWGRGGGQRGPREREERGEEGEGIRHATRRNIRCISASGHLLRRAEVIRAKTKLFPKFPNLVKDNSPFQAVLYLNKVRFRSPRGTLCMANVMIRPISLAPRVVVVRC</sequence>
<proteinExistence type="predicted"/>
<protein>
    <submittedName>
        <fullName evidence="2">(African queen) hypothetical protein</fullName>
    </submittedName>
</protein>
<feature type="compositionally biased region" description="Basic and acidic residues" evidence="1">
    <location>
        <begin position="126"/>
        <end position="139"/>
    </location>
</feature>
<dbReference type="EMBL" id="CAKASE010000047">
    <property type="protein sequence ID" value="CAG9562162.1"/>
    <property type="molecule type" value="Genomic_DNA"/>
</dbReference>
<organism evidence="2 3">
    <name type="scientific">Danaus chrysippus</name>
    <name type="common">African queen</name>
    <dbReference type="NCBI Taxonomy" id="151541"/>
    <lineage>
        <taxon>Eukaryota</taxon>
        <taxon>Metazoa</taxon>
        <taxon>Ecdysozoa</taxon>
        <taxon>Arthropoda</taxon>
        <taxon>Hexapoda</taxon>
        <taxon>Insecta</taxon>
        <taxon>Pterygota</taxon>
        <taxon>Neoptera</taxon>
        <taxon>Endopterygota</taxon>
        <taxon>Lepidoptera</taxon>
        <taxon>Glossata</taxon>
        <taxon>Ditrysia</taxon>
        <taxon>Papilionoidea</taxon>
        <taxon>Nymphalidae</taxon>
        <taxon>Danainae</taxon>
        <taxon>Danaini</taxon>
        <taxon>Danaina</taxon>
        <taxon>Danaus</taxon>
        <taxon>Anosia</taxon>
    </lineage>
</organism>
<name>A0A8J2QG45_9NEOP</name>
<evidence type="ECO:0000313" key="2">
    <source>
        <dbReference type="EMBL" id="CAG9562162.1"/>
    </source>
</evidence>
<comment type="caution">
    <text evidence="2">The sequence shown here is derived from an EMBL/GenBank/DDBJ whole genome shotgun (WGS) entry which is preliminary data.</text>
</comment>
<keyword evidence="3" id="KW-1185">Reference proteome</keyword>